<keyword evidence="2" id="KW-1185">Reference proteome</keyword>
<evidence type="ECO:0000313" key="1">
    <source>
        <dbReference type="EMBL" id="KUM59313.1"/>
    </source>
</evidence>
<comment type="caution">
    <text evidence="1">The sequence shown here is derived from an EMBL/GenBank/DDBJ whole genome shotgun (WGS) entry which is preliminary data.</text>
</comment>
<organism evidence="1 2">
    <name type="scientific">Penicillium freii</name>
    <dbReference type="NCBI Taxonomy" id="48697"/>
    <lineage>
        <taxon>Eukaryota</taxon>
        <taxon>Fungi</taxon>
        <taxon>Dikarya</taxon>
        <taxon>Ascomycota</taxon>
        <taxon>Pezizomycotina</taxon>
        <taxon>Eurotiomycetes</taxon>
        <taxon>Eurotiomycetidae</taxon>
        <taxon>Eurotiales</taxon>
        <taxon>Aspergillaceae</taxon>
        <taxon>Penicillium</taxon>
    </lineage>
</organism>
<dbReference type="STRING" id="48697.A0A124GQV7"/>
<reference evidence="1 2" key="1">
    <citation type="submission" date="2015-10" db="EMBL/GenBank/DDBJ databases">
        <title>Genome sequencing of Penicillium freii.</title>
        <authorList>
            <person name="Nguyen H.D."/>
            <person name="Visagie C.M."/>
            <person name="Seifert K.A."/>
        </authorList>
    </citation>
    <scope>NUCLEOTIDE SEQUENCE [LARGE SCALE GENOMIC DNA]</scope>
    <source>
        <strain evidence="1 2">DAOM 242723</strain>
    </source>
</reference>
<gene>
    <name evidence="1" type="ORF">ACN42_g7827</name>
</gene>
<sequence>MLLNIHGTDDVLKFVAKIGEKVFEFILDTAEKIMHAATWVWNKLKAALKDLIDLVGHIFSWKDICNTKDTISALITSSIGLLAKKAGDAGDSLIDKLDGAAKHLRDTPKPSEMHADLLSPNGSDKSLEWLSCNASAMSLPAHPELTKCWNNTIPHVQKIQPHLNDLTSAMRGSWTNKSSVSSTEPLALVQSFADNCLDALKSIAAGFLHGIQSLLEQIGKYGNKTISIPVISGLYKTLVGHDLTVFDAISLIIGIVANTITTIMTGSPPPIIAGLKDPDNRTQYKSDMPASSRSTSLSISLLISLAVPKNSTRKSFVRSKR</sequence>
<dbReference type="AlphaFoldDB" id="A0A124GQV7"/>
<dbReference type="EMBL" id="LLXE01000231">
    <property type="protein sequence ID" value="KUM59313.1"/>
    <property type="molecule type" value="Genomic_DNA"/>
</dbReference>
<accession>A0A124GQV7</accession>
<dbReference type="Proteomes" id="UP000055045">
    <property type="component" value="Unassembled WGS sequence"/>
</dbReference>
<evidence type="ECO:0000313" key="2">
    <source>
        <dbReference type="Proteomes" id="UP000055045"/>
    </source>
</evidence>
<name>A0A124GQV7_PENFR</name>
<protein>
    <submittedName>
        <fullName evidence="1">Uncharacterized protein</fullName>
    </submittedName>
</protein>
<proteinExistence type="predicted"/>